<dbReference type="PANTHER" id="PTHR42709">
    <property type="entry name" value="ALKALINE PHOSPHATASE LIKE PROTEIN"/>
    <property type="match status" value="1"/>
</dbReference>
<feature type="transmembrane region" description="Helical" evidence="1">
    <location>
        <begin position="70"/>
        <end position="94"/>
    </location>
</feature>
<gene>
    <name evidence="3" type="ORF">LFW2832_00735</name>
</gene>
<evidence type="ECO:0000259" key="2">
    <source>
        <dbReference type="Pfam" id="PF09335"/>
    </source>
</evidence>
<proteinExistence type="predicted"/>
<dbReference type="InterPro" id="IPR051311">
    <property type="entry name" value="DedA_domain"/>
</dbReference>
<sequence>MDRKIEGAAQIAFAIIVVAAVLYFSNDIEKLQTYGYLGAFLISMLSSATLFFPAPGWAAVIAMSSILDPVYLGIAAGLGSAIGELTGYVAGDGARDILNKNIRESKKIEEFVKKYDLAAIFFFAFIPNPLFDIAGIVAGGLKIPWWRYLIACAAGRVLRYTLLAAVGNFALAAI</sequence>
<dbReference type="Pfam" id="PF09335">
    <property type="entry name" value="VTT_dom"/>
    <property type="match status" value="1"/>
</dbReference>
<keyword evidence="1" id="KW-1133">Transmembrane helix</keyword>
<accession>A0A5E4LRP7</accession>
<reference evidence="3 4" key="1">
    <citation type="submission" date="2019-08" db="EMBL/GenBank/DDBJ databases">
        <authorList>
            <person name="Vazquez-Campos X."/>
        </authorList>
    </citation>
    <scope>NUCLEOTIDE SEQUENCE [LARGE SCALE GENOMIC DNA]</scope>
    <source>
        <strain evidence="3">LFW-283_2</strain>
    </source>
</reference>
<evidence type="ECO:0000313" key="4">
    <source>
        <dbReference type="Proteomes" id="UP000789941"/>
    </source>
</evidence>
<protein>
    <submittedName>
        <fullName evidence="3">SNARE associated Golgi protein</fullName>
    </submittedName>
</protein>
<evidence type="ECO:0000313" key="3">
    <source>
        <dbReference type="EMBL" id="VVC04099.1"/>
    </source>
</evidence>
<keyword evidence="1" id="KW-0812">Transmembrane</keyword>
<feature type="domain" description="VTT" evidence="2">
    <location>
        <begin position="55"/>
        <end position="168"/>
    </location>
</feature>
<dbReference type="InterPro" id="IPR032816">
    <property type="entry name" value="VTT_dom"/>
</dbReference>
<dbReference type="Proteomes" id="UP000789941">
    <property type="component" value="Unassembled WGS sequence"/>
</dbReference>
<evidence type="ECO:0000256" key="1">
    <source>
        <dbReference type="SAM" id="Phobius"/>
    </source>
</evidence>
<organism evidence="3 4">
    <name type="scientific">Candidatus Bilamarchaeum dharawalense</name>
    <dbReference type="NCBI Taxonomy" id="2885759"/>
    <lineage>
        <taxon>Archaea</taxon>
        <taxon>Candidatus Micrarchaeota</taxon>
        <taxon>Candidatus Micrarchaeia</taxon>
        <taxon>Candidatus Anstonellales</taxon>
        <taxon>Candidatus Bilamarchaeaceae</taxon>
        <taxon>Candidatus Bilamarchaeum</taxon>
    </lineage>
</organism>
<dbReference type="PANTHER" id="PTHR42709:SF4">
    <property type="entry name" value="INNER MEMBRANE PROTEIN YQAA"/>
    <property type="match status" value="1"/>
</dbReference>
<keyword evidence="1" id="KW-0472">Membrane</keyword>
<feature type="transmembrane region" description="Helical" evidence="1">
    <location>
        <begin position="115"/>
        <end position="139"/>
    </location>
</feature>
<dbReference type="EMBL" id="CABMJJ010000009">
    <property type="protein sequence ID" value="VVC04099.1"/>
    <property type="molecule type" value="Genomic_DNA"/>
</dbReference>
<name>A0A5E4LRP7_9ARCH</name>
<feature type="transmembrane region" description="Helical" evidence="1">
    <location>
        <begin position="6"/>
        <end position="24"/>
    </location>
</feature>
<dbReference type="AlphaFoldDB" id="A0A5E4LRP7"/>
<feature type="transmembrane region" description="Helical" evidence="1">
    <location>
        <begin position="36"/>
        <end position="58"/>
    </location>
</feature>
<comment type="caution">
    <text evidence="3">The sequence shown here is derived from an EMBL/GenBank/DDBJ whole genome shotgun (WGS) entry which is preliminary data.</text>
</comment>
<feature type="transmembrane region" description="Helical" evidence="1">
    <location>
        <begin position="145"/>
        <end position="171"/>
    </location>
</feature>